<dbReference type="PANTHER" id="PTHR28298:SF1">
    <property type="entry name" value="EISOSOME PROTEIN 1"/>
    <property type="match status" value="1"/>
</dbReference>
<evidence type="ECO:0000313" key="2">
    <source>
        <dbReference type="EMBL" id="KAF2259189.1"/>
    </source>
</evidence>
<feature type="region of interest" description="Disordered" evidence="1">
    <location>
        <begin position="557"/>
        <end position="866"/>
    </location>
</feature>
<reference evidence="3" key="1">
    <citation type="journal article" date="2020" name="Stud. Mycol.">
        <title>101 Dothideomycetes genomes: A test case for predicting lifestyles and emergence of pathogens.</title>
        <authorList>
            <person name="Haridas S."/>
            <person name="Albert R."/>
            <person name="Binder M."/>
            <person name="Bloem J."/>
            <person name="LaButti K."/>
            <person name="Salamov A."/>
            <person name="Andreopoulos B."/>
            <person name="Baker S."/>
            <person name="Barry K."/>
            <person name="Bills G."/>
            <person name="Bluhm B."/>
            <person name="Cannon C."/>
            <person name="Castanera R."/>
            <person name="Culley D."/>
            <person name="Daum C."/>
            <person name="Ezra D."/>
            <person name="Gonzalez J."/>
            <person name="Henrissat B."/>
            <person name="Kuo A."/>
            <person name="Liang C."/>
            <person name="Lipzen A."/>
            <person name="Lutzoni F."/>
            <person name="Magnuson J."/>
            <person name="Mondo S."/>
            <person name="Nolan M."/>
            <person name="Ohm R."/>
            <person name="Pangilinan J."/>
            <person name="Park H.-J."/>
            <person name="Ramirez L."/>
            <person name="Alfaro M."/>
            <person name="Sun H."/>
            <person name="Tritt A."/>
            <person name="Yoshinaga Y."/>
            <person name="Zwiers L.-H."/>
            <person name="Turgeon B."/>
            <person name="Goodwin S."/>
            <person name="Spatafora J."/>
            <person name="Crous P."/>
            <person name="Grigoriev I."/>
        </authorList>
    </citation>
    <scope>NUCLEOTIDE SEQUENCE [LARGE SCALE GENOMIC DNA]</scope>
    <source>
        <strain evidence="3">CBS 304.66</strain>
    </source>
</reference>
<feature type="region of interest" description="Disordered" evidence="1">
    <location>
        <begin position="52"/>
        <end position="79"/>
    </location>
</feature>
<protein>
    <recommendedName>
        <fullName evidence="4">Eisosome protein 1</fullName>
    </recommendedName>
</protein>
<dbReference type="InterPro" id="IPR024527">
    <property type="entry name" value="Eisosome1"/>
</dbReference>
<feature type="region of interest" description="Disordered" evidence="1">
    <location>
        <begin position="414"/>
        <end position="441"/>
    </location>
</feature>
<proteinExistence type="predicted"/>
<dbReference type="EMBL" id="ML986718">
    <property type="protein sequence ID" value="KAF2259189.1"/>
    <property type="molecule type" value="Genomic_DNA"/>
</dbReference>
<feature type="compositionally biased region" description="Low complexity" evidence="1">
    <location>
        <begin position="644"/>
        <end position="658"/>
    </location>
</feature>
<feature type="compositionally biased region" description="Polar residues" evidence="1">
    <location>
        <begin position="334"/>
        <end position="359"/>
    </location>
</feature>
<evidence type="ECO:0000256" key="1">
    <source>
        <dbReference type="SAM" id="MobiDB-lite"/>
    </source>
</evidence>
<dbReference type="PANTHER" id="PTHR28298">
    <property type="entry name" value="EISOSOME PROTEIN 1"/>
    <property type="match status" value="1"/>
</dbReference>
<dbReference type="Proteomes" id="UP000800093">
    <property type="component" value="Unassembled WGS sequence"/>
</dbReference>
<feature type="region of interest" description="Disordered" evidence="1">
    <location>
        <begin position="218"/>
        <end position="245"/>
    </location>
</feature>
<feature type="compositionally biased region" description="Basic and acidic residues" evidence="1">
    <location>
        <begin position="825"/>
        <end position="835"/>
    </location>
</feature>
<feature type="region of interest" description="Disordered" evidence="1">
    <location>
        <begin position="1"/>
        <end position="40"/>
    </location>
</feature>
<dbReference type="AlphaFoldDB" id="A0A9P4K4A1"/>
<feature type="compositionally biased region" description="Polar residues" evidence="1">
    <location>
        <begin position="1"/>
        <end position="10"/>
    </location>
</feature>
<feature type="compositionally biased region" description="Basic and acidic residues" evidence="1">
    <location>
        <begin position="848"/>
        <end position="866"/>
    </location>
</feature>
<sequence>MAAQVQTSPRDANAKSLDTDLTVNGSLTPANMTCPDPSAHQIKSTTLQDQASAAALYSTNPSKGTNTRQANPLGTDGRLSSASAATSVKLARAQELPSFPVIGIDAQFSAGTAATLAHANQKSPQWPKPEASSAAGKAALLAHDYKMPPLWQPEASAAGSKAALLAHKDGVKMDLWAPEATSAGNSAATMAMRNKSLSPQLDYGNTEDVRKRALVAATGALSSSRRQRAHSSPASPPGYPDSENSARNALNAATIAHTPSIRAGKSPATPTLASDRFGSGAIEAARIQHSKSISREMYTEHPPIKLEVEEKQRQDALRASAISMAKQIYDVQQQHIDQTTGRPSRSRSQAQVGATTAHGQQQQLSDQDDLKQQAMHLIHVQEAAQKLAAERLAKIGIDENAAFRSYYGYDKPSRSKLSIRRGRQRASSNPEKADSDDELQSRRIRKQMSQLNKSLADIDAQRDQDRRDLLAAAERKVHAQMQGLDKKIFDETGKMSTAMIEEWDAKARAKAAAASEARMENHGKVHIGHGKFMDQADIDAIAHGRIQPTLDEIAEQTEKRRAEEEERRLEMEEQKRQAQLEKERTAELKAEEKRVKDEEKKAQKARTAEEKATARQEREQEKERRAEEKRQQKEDKRKSREAAKPTTAPATTPATAPAQTDGTSDEVEAQNDDLYQSPTSPAQEAESAIIEASDQDPTSPASPASPKADSKGFKSFLNRFKRRSKRSSSSAETEQPSFLGGASLRAVSAHSRQEVASAHSEQESPQDDQTHAITSSHSGPSNSERNNRYSDISSISNEPASDDRGRSTERITANTGAVSGGTEFEEARDGFDERLAPPPSYPSSTDVDAGRRGSPSRDSRFREVGL</sequence>
<comment type="caution">
    <text evidence="2">The sequence shown here is derived from an EMBL/GenBank/DDBJ whole genome shotgun (WGS) entry which is preliminary data.</text>
</comment>
<keyword evidence="3" id="KW-1185">Reference proteome</keyword>
<dbReference type="OrthoDB" id="4070583at2759"/>
<feature type="compositionally biased region" description="Low complexity" evidence="1">
    <location>
        <begin position="684"/>
        <end position="718"/>
    </location>
</feature>
<feature type="region of interest" description="Disordered" evidence="1">
    <location>
        <begin position="334"/>
        <end position="370"/>
    </location>
</feature>
<accession>A0A9P4K4A1</accession>
<feature type="compositionally biased region" description="Polar residues" evidence="1">
    <location>
        <begin position="771"/>
        <end position="799"/>
    </location>
</feature>
<evidence type="ECO:0000313" key="3">
    <source>
        <dbReference type="Proteomes" id="UP000800093"/>
    </source>
</evidence>
<dbReference type="GO" id="GO:0070941">
    <property type="term" value="P:eisosome assembly"/>
    <property type="evidence" value="ECO:0007669"/>
    <property type="project" value="TreeGrafter"/>
</dbReference>
<dbReference type="Pfam" id="PF12757">
    <property type="entry name" value="Eisosome1"/>
    <property type="match status" value="1"/>
</dbReference>
<dbReference type="CDD" id="cd22249">
    <property type="entry name" value="UDM1_RNF168_RNF169-like"/>
    <property type="match status" value="1"/>
</dbReference>
<feature type="compositionally biased region" description="Basic and acidic residues" evidence="1">
    <location>
        <begin position="557"/>
        <end position="643"/>
    </location>
</feature>
<name>A0A9P4K4A1_9PLEO</name>
<evidence type="ECO:0008006" key="4">
    <source>
        <dbReference type="Google" id="ProtNLM"/>
    </source>
</evidence>
<gene>
    <name evidence="2" type="ORF">CC78DRAFT_537297</name>
</gene>
<feature type="compositionally biased region" description="Polar residues" evidence="1">
    <location>
        <begin position="19"/>
        <end position="31"/>
    </location>
</feature>
<feature type="compositionally biased region" description="Polar residues" evidence="1">
    <location>
        <begin position="673"/>
        <end position="682"/>
    </location>
</feature>
<organism evidence="2 3">
    <name type="scientific">Lojkania enalia</name>
    <dbReference type="NCBI Taxonomy" id="147567"/>
    <lineage>
        <taxon>Eukaryota</taxon>
        <taxon>Fungi</taxon>
        <taxon>Dikarya</taxon>
        <taxon>Ascomycota</taxon>
        <taxon>Pezizomycotina</taxon>
        <taxon>Dothideomycetes</taxon>
        <taxon>Pleosporomycetidae</taxon>
        <taxon>Pleosporales</taxon>
        <taxon>Pleosporales incertae sedis</taxon>
        <taxon>Lojkania</taxon>
    </lineage>
</organism>